<organism evidence="1 2">
    <name type="scientific">Fusarium albosuccineum</name>
    <dbReference type="NCBI Taxonomy" id="1237068"/>
    <lineage>
        <taxon>Eukaryota</taxon>
        <taxon>Fungi</taxon>
        <taxon>Dikarya</taxon>
        <taxon>Ascomycota</taxon>
        <taxon>Pezizomycotina</taxon>
        <taxon>Sordariomycetes</taxon>
        <taxon>Hypocreomycetidae</taxon>
        <taxon>Hypocreales</taxon>
        <taxon>Nectriaceae</taxon>
        <taxon>Fusarium</taxon>
        <taxon>Fusarium decemcellulare species complex</taxon>
    </lineage>
</organism>
<dbReference type="EMBL" id="JAADYS010002740">
    <property type="protein sequence ID" value="KAF4455389.1"/>
    <property type="molecule type" value="Genomic_DNA"/>
</dbReference>
<accession>A0A8H4KTF5</accession>
<gene>
    <name evidence="1" type="ORF">FALBO_15619</name>
</gene>
<dbReference type="OrthoDB" id="10597365at2759"/>
<keyword evidence="2" id="KW-1185">Reference proteome</keyword>
<comment type="caution">
    <text evidence="1">The sequence shown here is derived from an EMBL/GenBank/DDBJ whole genome shotgun (WGS) entry which is preliminary data.</text>
</comment>
<sequence>MFSGPSSDLRDAVRQLGLARRGFGEADYAPAEHAVILKKVQSREFGSFSLLEYQIDSYEDLGFRLGSGDIIILLADETYRNQPSEDLLLGVFHKFDIPVGDYLDMIASFFLVQPPRATPKYLRPTAYPESAADLRFPNCSYNVPVSDVGSHSSNLPELCYKFYVVDASPTATRTRIFSYSDSPHAVTPVLVDVPKIHKCVVLIKPVSDYVIVTTTHRGLSGRFLNIRYPLGGFFGKAVTVSAAQYVLAESGSLGWDICLDSIESGMEGLLQEVRAIWTIGMSNMW</sequence>
<dbReference type="Proteomes" id="UP000554235">
    <property type="component" value="Unassembled WGS sequence"/>
</dbReference>
<protein>
    <submittedName>
        <fullName evidence="1">Uncharacterized protein</fullName>
    </submittedName>
</protein>
<evidence type="ECO:0000313" key="1">
    <source>
        <dbReference type="EMBL" id="KAF4455389.1"/>
    </source>
</evidence>
<dbReference type="AlphaFoldDB" id="A0A8H4KTF5"/>
<reference evidence="1 2" key="1">
    <citation type="submission" date="2020-01" db="EMBL/GenBank/DDBJ databases">
        <title>Identification and distribution of gene clusters putatively required for synthesis of sphingolipid metabolism inhibitors in phylogenetically diverse species of the filamentous fungus Fusarium.</title>
        <authorList>
            <person name="Kim H.-S."/>
            <person name="Busman M."/>
            <person name="Brown D.W."/>
            <person name="Divon H."/>
            <person name="Uhlig S."/>
            <person name="Proctor R.H."/>
        </authorList>
    </citation>
    <scope>NUCLEOTIDE SEQUENCE [LARGE SCALE GENOMIC DNA]</scope>
    <source>
        <strain evidence="1 2">NRRL 20459</strain>
    </source>
</reference>
<evidence type="ECO:0000313" key="2">
    <source>
        <dbReference type="Proteomes" id="UP000554235"/>
    </source>
</evidence>
<name>A0A8H4KTF5_9HYPO</name>
<proteinExistence type="predicted"/>